<evidence type="ECO:0000256" key="4">
    <source>
        <dbReference type="SAM" id="SignalP"/>
    </source>
</evidence>
<reference evidence="6 7" key="1">
    <citation type="submission" date="2023-11" db="EMBL/GenBank/DDBJ databases">
        <title>Halocaridina rubra genome assembly.</title>
        <authorList>
            <person name="Smith C."/>
        </authorList>
    </citation>
    <scope>NUCLEOTIDE SEQUENCE [LARGE SCALE GENOMIC DNA]</scope>
    <source>
        <strain evidence="6">EP-1</strain>
        <tissue evidence="6">Whole</tissue>
    </source>
</reference>
<dbReference type="EMBL" id="JAXCGZ010000335">
    <property type="protein sequence ID" value="KAK7086153.1"/>
    <property type="molecule type" value="Genomic_DNA"/>
</dbReference>
<dbReference type="PANTHER" id="PTHR46698:SF6">
    <property type="entry name" value="KIELIN_CHORDIN-LIKE PROTEIN"/>
    <property type="match status" value="1"/>
</dbReference>
<feature type="domain" description="VWFC" evidence="5">
    <location>
        <begin position="98"/>
        <end position="155"/>
    </location>
</feature>
<sequence>MIKIIWWGFATLCMLSIEVLGNSKRPIYFPPNKNCKDDKGIGRTHGSTWIDPEHPCVHNICNNGKISSPVQDCAAPPCDNYYTIPGECCPKCPTTGSCKDENGMFRENGASWSDPANPCFHYSCFNGDISVAIRDCFRPPCDNPITDPGVCCPRCPDNSGGCTDENGIFRENGAIWSNLTIPCFQYSCYNGEISTSIIDCVRGTCDNPITDPGVCCPRCPDAPGGCTDENGIFRENGASWSNEASPCFQYSCYEGEISTAIIDCARPTCDNPIRDPGVCCPRCPDACRGCTDENGIFRENGASWSNPASPCFHYSCFNGEISTAIRDCARPPCDNPISDPGVCCPRCPSTPDNGCTDEKGMIRENGSSWTYPESPCFHFSCENGKIFTAIQDCARPPCRNPVSVPGVCCPTCDGVLLTP</sequence>
<keyword evidence="2" id="KW-0964">Secreted</keyword>
<evidence type="ECO:0000313" key="7">
    <source>
        <dbReference type="Proteomes" id="UP001381693"/>
    </source>
</evidence>
<feature type="domain" description="VWFC" evidence="5">
    <location>
        <begin position="290"/>
        <end position="347"/>
    </location>
</feature>
<feature type="domain" description="VWFC" evidence="5">
    <location>
        <begin position="226"/>
        <end position="283"/>
    </location>
</feature>
<feature type="domain" description="VWFC" evidence="5">
    <location>
        <begin position="35"/>
        <end position="92"/>
    </location>
</feature>
<dbReference type="GO" id="GO:0030513">
    <property type="term" value="P:positive regulation of BMP signaling pathway"/>
    <property type="evidence" value="ECO:0007669"/>
    <property type="project" value="TreeGrafter"/>
</dbReference>
<organism evidence="6 7">
    <name type="scientific">Halocaridina rubra</name>
    <name type="common">Hawaiian red shrimp</name>
    <dbReference type="NCBI Taxonomy" id="373956"/>
    <lineage>
        <taxon>Eukaryota</taxon>
        <taxon>Metazoa</taxon>
        <taxon>Ecdysozoa</taxon>
        <taxon>Arthropoda</taxon>
        <taxon>Crustacea</taxon>
        <taxon>Multicrustacea</taxon>
        <taxon>Malacostraca</taxon>
        <taxon>Eumalacostraca</taxon>
        <taxon>Eucarida</taxon>
        <taxon>Decapoda</taxon>
        <taxon>Pleocyemata</taxon>
        <taxon>Caridea</taxon>
        <taxon>Atyoidea</taxon>
        <taxon>Atyidae</taxon>
        <taxon>Halocaridina</taxon>
    </lineage>
</organism>
<dbReference type="PANTHER" id="PTHR46698">
    <property type="entry name" value="CROSSVEINLESS 2"/>
    <property type="match status" value="1"/>
</dbReference>
<feature type="domain" description="VWFC" evidence="5">
    <location>
        <begin position="355"/>
        <end position="412"/>
    </location>
</feature>
<dbReference type="AlphaFoldDB" id="A0AAN9AEP8"/>
<proteinExistence type="predicted"/>
<dbReference type="Gene3D" id="6.20.200.20">
    <property type="match status" value="6"/>
</dbReference>
<dbReference type="SUPFAM" id="SSF57603">
    <property type="entry name" value="FnI-like domain"/>
    <property type="match status" value="6"/>
</dbReference>
<feature type="chain" id="PRO_5043005989" description="VWFC domain-containing protein" evidence="4">
    <location>
        <begin position="22"/>
        <end position="419"/>
    </location>
</feature>
<dbReference type="InterPro" id="IPR052424">
    <property type="entry name" value="Kielin_Chordin-BMP_Reg"/>
</dbReference>
<name>A0AAN9AEP8_HALRR</name>
<evidence type="ECO:0000259" key="5">
    <source>
        <dbReference type="SMART" id="SM00214"/>
    </source>
</evidence>
<dbReference type="GO" id="GO:0005576">
    <property type="term" value="C:extracellular region"/>
    <property type="evidence" value="ECO:0007669"/>
    <property type="project" value="UniProtKB-SubCell"/>
</dbReference>
<keyword evidence="7" id="KW-1185">Reference proteome</keyword>
<dbReference type="InterPro" id="IPR001007">
    <property type="entry name" value="VWF_dom"/>
</dbReference>
<accession>A0AAN9AEP8</accession>
<comment type="caution">
    <text evidence="6">The sequence shown here is derived from an EMBL/GenBank/DDBJ whole genome shotgun (WGS) entry which is preliminary data.</text>
</comment>
<evidence type="ECO:0000256" key="1">
    <source>
        <dbReference type="ARBA" id="ARBA00004613"/>
    </source>
</evidence>
<feature type="domain" description="VWFC" evidence="5">
    <location>
        <begin position="162"/>
        <end position="219"/>
    </location>
</feature>
<keyword evidence="3 4" id="KW-0732">Signal</keyword>
<gene>
    <name evidence="6" type="ORF">SK128_019588</name>
</gene>
<dbReference type="SMART" id="SM00214">
    <property type="entry name" value="VWC"/>
    <property type="match status" value="6"/>
</dbReference>
<protein>
    <recommendedName>
        <fullName evidence="5">VWFC domain-containing protein</fullName>
    </recommendedName>
</protein>
<evidence type="ECO:0000256" key="2">
    <source>
        <dbReference type="ARBA" id="ARBA00022525"/>
    </source>
</evidence>
<dbReference type="Pfam" id="PF23334">
    <property type="entry name" value="VWC2L_2nd"/>
    <property type="match status" value="5"/>
</dbReference>
<feature type="signal peptide" evidence="4">
    <location>
        <begin position="1"/>
        <end position="21"/>
    </location>
</feature>
<dbReference type="Proteomes" id="UP001381693">
    <property type="component" value="Unassembled WGS sequence"/>
</dbReference>
<evidence type="ECO:0000313" key="6">
    <source>
        <dbReference type="EMBL" id="KAK7086153.1"/>
    </source>
</evidence>
<evidence type="ECO:0000256" key="3">
    <source>
        <dbReference type="ARBA" id="ARBA00022729"/>
    </source>
</evidence>
<comment type="subcellular location">
    <subcellularLocation>
        <location evidence="1">Secreted</location>
    </subcellularLocation>
</comment>